<sequence>MWLPGKLYKIRGPRLAVALAYIQGDGCHKITSCYIAQTMLRVLDLSDFQGTLATFHGLLPRHAAGEKSERIHCHHLQGESHSTYAVRG</sequence>
<dbReference type="VEuPathDB" id="FungiDB:JI435_404800"/>
<evidence type="ECO:0000313" key="1">
    <source>
        <dbReference type="EMBL" id="QRC93949.1"/>
    </source>
</evidence>
<name>A0A7U2EZY0_PHANO</name>
<dbReference type="Proteomes" id="UP000663193">
    <property type="component" value="Chromosome 4"/>
</dbReference>
<evidence type="ECO:0000313" key="2">
    <source>
        <dbReference type="Proteomes" id="UP000663193"/>
    </source>
</evidence>
<accession>A0A7U2EZY0</accession>
<reference evidence="2" key="1">
    <citation type="journal article" date="2021" name="BMC Genomics">
        <title>Chromosome-level genome assembly and manually-curated proteome of model necrotroph Parastagonospora nodorum Sn15 reveals a genome-wide trove of candidate effector homologs, and redundancy of virulence-related functions within an accessory chromosome.</title>
        <authorList>
            <person name="Bertazzoni S."/>
            <person name="Jones D.A.B."/>
            <person name="Phan H.T."/>
            <person name="Tan K.-C."/>
            <person name="Hane J.K."/>
        </authorList>
    </citation>
    <scope>NUCLEOTIDE SEQUENCE [LARGE SCALE GENOMIC DNA]</scope>
    <source>
        <strain evidence="2">SN15 / ATCC MYA-4574 / FGSC 10173)</strain>
    </source>
</reference>
<proteinExistence type="predicted"/>
<keyword evidence="2" id="KW-1185">Reference proteome</keyword>
<protein>
    <submittedName>
        <fullName evidence="1">Uncharacterized protein</fullName>
    </submittedName>
</protein>
<organism evidence="1 2">
    <name type="scientific">Phaeosphaeria nodorum (strain SN15 / ATCC MYA-4574 / FGSC 10173)</name>
    <name type="common">Glume blotch fungus</name>
    <name type="synonym">Parastagonospora nodorum</name>
    <dbReference type="NCBI Taxonomy" id="321614"/>
    <lineage>
        <taxon>Eukaryota</taxon>
        <taxon>Fungi</taxon>
        <taxon>Dikarya</taxon>
        <taxon>Ascomycota</taxon>
        <taxon>Pezizomycotina</taxon>
        <taxon>Dothideomycetes</taxon>
        <taxon>Pleosporomycetidae</taxon>
        <taxon>Pleosporales</taxon>
        <taxon>Pleosporineae</taxon>
        <taxon>Phaeosphaeriaceae</taxon>
        <taxon>Parastagonospora</taxon>
    </lineage>
</organism>
<dbReference type="AlphaFoldDB" id="A0A7U2EZY0"/>
<dbReference type="EMBL" id="CP069026">
    <property type="protein sequence ID" value="QRC93949.1"/>
    <property type="molecule type" value="Genomic_DNA"/>
</dbReference>
<gene>
    <name evidence="1" type="ORF">JI435_404800</name>
</gene>